<evidence type="ECO:0000313" key="2">
    <source>
        <dbReference type="Proteomes" id="UP000823388"/>
    </source>
</evidence>
<sequence length="112" mass="12227">MNGAYFRVQPSPQLVPLRSLFLRLLQQAPTTGGGASPWKREGKGARAMHFYVQSLQEGEGAGRGTGARVRWAVRRFAWMQLVRSVDASLVSLQGIVQHVAMLCGKILCCVGT</sequence>
<comment type="caution">
    <text evidence="1">The sequence shown here is derived from an EMBL/GenBank/DDBJ whole genome shotgun (WGS) entry which is preliminary data.</text>
</comment>
<name>A0A8T0Q445_PANVG</name>
<organism evidence="1 2">
    <name type="scientific">Panicum virgatum</name>
    <name type="common">Blackwell switchgrass</name>
    <dbReference type="NCBI Taxonomy" id="38727"/>
    <lineage>
        <taxon>Eukaryota</taxon>
        <taxon>Viridiplantae</taxon>
        <taxon>Streptophyta</taxon>
        <taxon>Embryophyta</taxon>
        <taxon>Tracheophyta</taxon>
        <taxon>Spermatophyta</taxon>
        <taxon>Magnoliopsida</taxon>
        <taxon>Liliopsida</taxon>
        <taxon>Poales</taxon>
        <taxon>Poaceae</taxon>
        <taxon>PACMAD clade</taxon>
        <taxon>Panicoideae</taxon>
        <taxon>Panicodae</taxon>
        <taxon>Paniceae</taxon>
        <taxon>Panicinae</taxon>
        <taxon>Panicum</taxon>
        <taxon>Panicum sect. Hiantes</taxon>
    </lineage>
</organism>
<protein>
    <submittedName>
        <fullName evidence="1">Uncharacterized protein</fullName>
    </submittedName>
</protein>
<evidence type="ECO:0000313" key="1">
    <source>
        <dbReference type="EMBL" id="KAG2567439.1"/>
    </source>
</evidence>
<accession>A0A8T0Q445</accession>
<reference evidence="1 2" key="1">
    <citation type="submission" date="2020-05" db="EMBL/GenBank/DDBJ databases">
        <title>WGS assembly of Panicum virgatum.</title>
        <authorList>
            <person name="Lovell J.T."/>
            <person name="Jenkins J."/>
            <person name="Shu S."/>
            <person name="Juenger T.E."/>
            <person name="Schmutz J."/>
        </authorList>
    </citation>
    <scope>NUCLEOTIDE SEQUENCE [LARGE SCALE GENOMIC DNA]</scope>
    <source>
        <strain evidence="2">cv. AP13</strain>
    </source>
</reference>
<dbReference type="AlphaFoldDB" id="A0A8T0Q445"/>
<gene>
    <name evidence="1" type="ORF">PVAP13_7NG089324</name>
</gene>
<dbReference type="Proteomes" id="UP000823388">
    <property type="component" value="Chromosome 7N"/>
</dbReference>
<dbReference type="EMBL" id="CM029050">
    <property type="protein sequence ID" value="KAG2567439.1"/>
    <property type="molecule type" value="Genomic_DNA"/>
</dbReference>
<proteinExistence type="predicted"/>
<keyword evidence="2" id="KW-1185">Reference proteome</keyword>